<dbReference type="RefSeq" id="WP_131849844.1">
    <property type="nucleotide sequence ID" value="NZ_SLXV01000052.1"/>
</dbReference>
<keyword evidence="1" id="KW-0472">Membrane</keyword>
<accession>A0A4R2RG62</accession>
<protein>
    <submittedName>
        <fullName evidence="2">Uncharacterized protein</fullName>
    </submittedName>
</protein>
<comment type="caution">
    <text evidence="2">The sequence shown here is derived from an EMBL/GenBank/DDBJ whole genome shotgun (WGS) entry which is preliminary data.</text>
</comment>
<feature type="transmembrane region" description="Helical" evidence="1">
    <location>
        <begin position="38"/>
        <end position="63"/>
    </location>
</feature>
<keyword evidence="3" id="KW-1185">Reference proteome</keyword>
<evidence type="ECO:0000313" key="3">
    <source>
        <dbReference type="Proteomes" id="UP000294746"/>
    </source>
</evidence>
<feature type="transmembrane region" description="Helical" evidence="1">
    <location>
        <begin position="83"/>
        <end position="100"/>
    </location>
</feature>
<evidence type="ECO:0000313" key="2">
    <source>
        <dbReference type="EMBL" id="TCP62652.1"/>
    </source>
</evidence>
<gene>
    <name evidence="2" type="ORF">EDD57_15219</name>
</gene>
<name>A0A4R2RG62_9BACL</name>
<dbReference type="Proteomes" id="UP000294746">
    <property type="component" value="Unassembled WGS sequence"/>
</dbReference>
<feature type="transmembrane region" description="Helical" evidence="1">
    <location>
        <begin position="6"/>
        <end position="26"/>
    </location>
</feature>
<dbReference type="EMBL" id="SLXV01000052">
    <property type="protein sequence ID" value="TCP62652.1"/>
    <property type="molecule type" value="Genomic_DNA"/>
</dbReference>
<dbReference type="OrthoDB" id="9942130at2"/>
<feature type="transmembrane region" description="Helical" evidence="1">
    <location>
        <begin position="120"/>
        <end position="141"/>
    </location>
</feature>
<keyword evidence="1" id="KW-0812">Transmembrane</keyword>
<reference evidence="2 3" key="1">
    <citation type="submission" date="2019-03" db="EMBL/GenBank/DDBJ databases">
        <title>Genomic Encyclopedia of Type Strains, Phase IV (KMG-IV): sequencing the most valuable type-strain genomes for metagenomic binning, comparative biology and taxonomic classification.</title>
        <authorList>
            <person name="Goeker M."/>
        </authorList>
    </citation>
    <scope>NUCLEOTIDE SEQUENCE [LARGE SCALE GENOMIC DNA]</scope>
    <source>
        <strain evidence="2 3">DSM 46831</strain>
    </source>
</reference>
<proteinExistence type="predicted"/>
<sequence>MKLWFLVALIIVIVYLLVTLWIWKISDDEDKKALKLKGILIGSGFFSLFFLIPIFAVGILYFLAILGSNYLFAGSFSGNWKELLSLAFYLSFILLINSLFDAPIKHIVNRLVPLKLQPYLILPISIMMNALVIHFVFTFMSDIKPKSFLSSLFLAGVLVVIDLCGSKLLDNKIKNKKNEKSSK</sequence>
<evidence type="ECO:0000256" key="1">
    <source>
        <dbReference type="SAM" id="Phobius"/>
    </source>
</evidence>
<feature type="transmembrane region" description="Helical" evidence="1">
    <location>
        <begin position="147"/>
        <end position="169"/>
    </location>
</feature>
<organism evidence="2 3">
    <name type="scientific">Baia soyae</name>
    <dbReference type="NCBI Taxonomy" id="1544746"/>
    <lineage>
        <taxon>Bacteria</taxon>
        <taxon>Bacillati</taxon>
        <taxon>Bacillota</taxon>
        <taxon>Bacilli</taxon>
        <taxon>Bacillales</taxon>
        <taxon>Thermoactinomycetaceae</taxon>
        <taxon>Baia</taxon>
    </lineage>
</organism>
<keyword evidence="1" id="KW-1133">Transmembrane helix</keyword>
<dbReference type="AlphaFoldDB" id="A0A4R2RG62"/>